<evidence type="ECO:0000313" key="1">
    <source>
        <dbReference type="EMBL" id="QHT01459.1"/>
    </source>
</evidence>
<protein>
    <submittedName>
        <fullName evidence="1">Uncharacterized protein</fullName>
    </submittedName>
</protein>
<proteinExistence type="predicted"/>
<reference evidence="1" key="1">
    <citation type="journal article" date="2020" name="Nature">
        <title>Giant virus diversity and host interactions through global metagenomics.</title>
        <authorList>
            <person name="Schulz F."/>
            <person name="Roux S."/>
            <person name="Paez-Espino D."/>
            <person name="Jungbluth S."/>
            <person name="Walsh D.A."/>
            <person name="Denef V.J."/>
            <person name="McMahon K.D."/>
            <person name="Konstantinidis K.T."/>
            <person name="Eloe-Fadrosh E.A."/>
            <person name="Kyrpides N.C."/>
            <person name="Woyke T."/>
        </authorList>
    </citation>
    <scope>NUCLEOTIDE SEQUENCE</scope>
    <source>
        <strain evidence="1">GVMAG-M-3300020192-26</strain>
    </source>
</reference>
<sequence length="178" mass="21229">MSSFIIKSRADLDDLNWIVRNPITKSIDVPILLFNPAFTNPFYSEVDLLNDDRMYQARVIDHFYTRLTEKWLYKKPIYRKLLKYFQVKKSGDEGKVQLISDPDNVSKSNISSEDSKYVFKYIEKYFVSRRFVEKVLREYVATTRIKWYDLFNNSDTLVDLLAHKLKKLIISTIYEAQK</sequence>
<name>A0A6C0CCP6_9ZZZZ</name>
<accession>A0A6C0CCP6</accession>
<dbReference type="AlphaFoldDB" id="A0A6C0CCP6"/>
<dbReference type="EMBL" id="MN739373">
    <property type="protein sequence ID" value="QHT01459.1"/>
    <property type="molecule type" value="Genomic_DNA"/>
</dbReference>
<organism evidence="1">
    <name type="scientific">viral metagenome</name>
    <dbReference type="NCBI Taxonomy" id="1070528"/>
    <lineage>
        <taxon>unclassified sequences</taxon>
        <taxon>metagenomes</taxon>
        <taxon>organismal metagenomes</taxon>
    </lineage>
</organism>